<dbReference type="EMBL" id="JAACJN010000033">
    <property type="protein sequence ID" value="KAF5387294.1"/>
    <property type="molecule type" value="Genomic_DNA"/>
</dbReference>
<evidence type="ECO:0000313" key="1">
    <source>
        <dbReference type="EMBL" id="KAF5387294.1"/>
    </source>
</evidence>
<organism evidence="1 2">
    <name type="scientific">Collybiopsis confluens</name>
    <dbReference type="NCBI Taxonomy" id="2823264"/>
    <lineage>
        <taxon>Eukaryota</taxon>
        <taxon>Fungi</taxon>
        <taxon>Dikarya</taxon>
        <taxon>Basidiomycota</taxon>
        <taxon>Agaricomycotina</taxon>
        <taxon>Agaricomycetes</taxon>
        <taxon>Agaricomycetidae</taxon>
        <taxon>Agaricales</taxon>
        <taxon>Marasmiineae</taxon>
        <taxon>Omphalotaceae</taxon>
        <taxon>Collybiopsis</taxon>
    </lineage>
</organism>
<sequence length="70" mass="7574">MQAIPTEPNGKNHTPAFTKASATKEAHAANMISTRGLALTAIRIIQDDKLFQEMKASFASPDFEDQSPDA</sequence>
<protein>
    <submittedName>
        <fullName evidence="1">Uncharacterized protein</fullName>
    </submittedName>
</protein>
<gene>
    <name evidence="1" type="ORF">D9757_005802</name>
</gene>
<proteinExistence type="predicted"/>
<dbReference type="OrthoDB" id="6119954at2759"/>
<dbReference type="Gene3D" id="3.40.630.10">
    <property type="entry name" value="Zn peptidases"/>
    <property type="match status" value="1"/>
</dbReference>
<evidence type="ECO:0000313" key="2">
    <source>
        <dbReference type="Proteomes" id="UP000518752"/>
    </source>
</evidence>
<dbReference type="Proteomes" id="UP000518752">
    <property type="component" value="Unassembled WGS sequence"/>
</dbReference>
<accession>A0A8H5MB04</accession>
<comment type="caution">
    <text evidence="1">The sequence shown here is derived from an EMBL/GenBank/DDBJ whole genome shotgun (WGS) entry which is preliminary data.</text>
</comment>
<name>A0A8H5MB04_9AGAR</name>
<keyword evidence="2" id="KW-1185">Reference proteome</keyword>
<dbReference type="AlphaFoldDB" id="A0A8H5MB04"/>
<reference evidence="1 2" key="1">
    <citation type="journal article" date="2020" name="ISME J.">
        <title>Uncovering the hidden diversity of litter-decomposition mechanisms in mushroom-forming fungi.</title>
        <authorList>
            <person name="Floudas D."/>
            <person name="Bentzer J."/>
            <person name="Ahren D."/>
            <person name="Johansson T."/>
            <person name="Persson P."/>
            <person name="Tunlid A."/>
        </authorList>
    </citation>
    <scope>NUCLEOTIDE SEQUENCE [LARGE SCALE GENOMIC DNA]</scope>
    <source>
        <strain evidence="1 2">CBS 406.79</strain>
    </source>
</reference>